<dbReference type="OMA" id="LMNCNEC"/>
<evidence type="ECO:0000313" key="2">
    <source>
        <dbReference type="EnsemblMetazoa" id="XP_038056126.1"/>
    </source>
</evidence>
<organism evidence="2 3">
    <name type="scientific">Patiria miniata</name>
    <name type="common">Bat star</name>
    <name type="synonym">Asterina miniata</name>
    <dbReference type="NCBI Taxonomy" id="46514"/>
    <lineage>
        <taxon>Eukaryota</taxon>
        <taxon>Metazoa</taxon>
        <taxon>Echinodermata</taxon>
        <taxon>Eleutherozoa</taxon>
        <taxon>Asterozoa</taxon>
        <taxon>Asteroidea</taxon>
        <taxon>Valvatacea</taxon>
        <taxon>Valvatida</taxon>
        <taxon>Asterinidae</taxon>
        <taxon>Patiria</taxon>
    </lineage>
</organism>
<keyword evidence="3" id="KW-1185">Reference proteome</keyword>
<feature type="region of interest" description="Disordered" evidence="1">
    <location>
        <begin position="159"/>
        <end position="195"/>
    </location>
</feature>
<dbReference type="InterPro" id="IPR039788">
    <property type="entry name" value="NOL4/NOL4L"/>
</dbReference>
<name>A0A913ZYI0_PATMI</name>
<proteinExistence type="predicted"/>
<dbReference type="OrthoDB" id="10047222at2759"/>
<evidence type="ECO:0000313" key="3">
    <source>
        <dbReference type="Proteomes" id="UP000887568"/>
    </source>
</evidence>
<dbReference type="AlphaFoldDB" id="A0A913ZYI0"/>
<dbReference type="Proteomes" id="UP000887568">
    <property type="component" value="Unplaced"/>
</dbReference>
<evidence type="ECO:0008006" key="4">
    <source>
        <dbReference type="Google" id="ProtNLM"/>
    </source>
</evidence>
<sequence>MKSRYQSWALHNYGDSGKTKTVTRRKYERIAGFLRGNPAPAGTESTKFRFWVRAKGFKLGSPGKRQRGGPKEVLFVPVKTTDSEGTIVDRGFKRVAVVEDFFDIIHDVHVGTDGRSGKHAGQKRTYRAIAETYAFLPREAVTRFLMNCNECQKRMHLSPNLAEPRENGDVTEEANGKSCSSSNSNNNSSGGGAAGDTNMDYSLPITTTYLNQLRNMRLANNNNNSNESLGMMHDFLPILATVETNERPRPGGQGRTSVSTLFIGWGQNFG</sequence>
<dbReference type="EnsemblMetazoa" id="XM_038200198.1">
    <property type="protein sequence ID" value="XP_038056126.1"/>
    <property type="gene ID" value="LOC119728122"/>
</dbReference>
<dbReference type="PANTHER" id="PTHR12449:SF22">
    <property type="entry name" value="NUCLEOLAR PROTEIN 4"/>
    <property type="match status" value="1"/>
</dbReference>
<dbReference type="RefSeq" id="XP_038056126.1">
    <property type="nucleotide sequence ID" value="XM_038200198.1"/>
</dbReference>
<evidence type="ECO:0000256" key="1">
    <source>
        <dbReference type="SAM" id="MobiDB-lite"/>
    </source>
</evidence>
<dbReference type="GeneID" id="119728122"/>
<reference evidence="2" key="1">
    <citation type="submission" date="2022-11" db="UniProtKB">
        <authorList>
            <consortium name="EnsemblMetazoa"/>
        </authorList>
    </citation>
    <scope>IDENTIFICATION</scope>
</reference>
<protein>
    <recommendedName>
        <fullName evidence="4">Nucleolar protein 4</fullName>
    </recommendedName>
</protein>
<accession>A0A913ZYI0</accession>
<feature type="compositionally biased region" description="Low complexity" evidence="1">
    <location>
        <begin position="176"/>
        <end position="188"/>
    </location>
</feature>
<dbReference type="PANTHER" id="PTHR12449">
    <property type="entry name" value="DEATH DOMAIN-CONTAINING PROTEIN"/>
    <property type="match status" value="1"/>
</dbReference>